<comment type="caution">
    <text evidence="2">The sequence shown here is derived from an EMBL/GenBank/DDBJ whole genome shotgun (WGS) entry which is preliminary data.</text>
</comment>
<evidence type="ECO:0000313" key="3">
    <source>
        <dbReference type="Proteomes" id="UP001642483"/>
    </source>
</evidence>
<proteinExistence type="predicted"/>
<keyword evidence="1" id="KW-0812">Transmembrane</keyword>
<keyword evidence="1" id="KW-1133">Transmembrane helix</keyword>
<feature type="transmembrane region" description="Helical" evidence="1">
    <location>
        <begin position="84"/>
        <end position="99"/>
    </location>
</feature>
<evidence type="ECO:0000256" key="1">
    <source>
        <dbReference type="SAM" id="Phobius"/>
    </source>
</evidence>
<keyword evidence="3" id="KW-1185">Reference proteome</keyword>
<organism evidence="2 3">
    <name type="scientific">Clavelina lepadiformis</name>
    <name type="common">Light-bulb sea squirt</name>
    <name type="synonym">Ascidia lepadiformis</name>
    <dbReference type="NCBI Taxonomy" id="159417"/>
    <lineage>
        <taxon>Eukaryota</taxon>
        <taxon>Metazoa</taxon>
        <taxon>Chordata</taxon>
        <taxon>Tunicata</taxon>
        <taxon>Ascidiacea</taxon>
        <taxon>Aplousobranchia</taxon>
        <taxon>Clavelinidae</taxon>
        <taxon>Clavelina</taxon>
    </lineage>
</organism>
<evidence type="ECO:0000313" key="2">
    <source>
        <dbReference type="EMBL" id="CAK8671055.1"/>
    </source>
</evidence>
<gene>
    <name evidence="2" type="ORF">CVLEPA_LOCUS79</name>
</gene>
<name>A0ABP0EY02_CLALP</name>
<dbReference type="Proteomes" id="UP001642483">
    <property type="component" value="Unassembled WGS sequence"/>
</dbReference>
<accession>A0ABP0EY02</accession>
<feature type="transmembrane region" description="Helical" evidence="1">
    <location>
        <begin position="16"/>
        <end position="38"/>
    </location>
</feature>
<protein>
    <submittedName>
        <fullName evidence="2">Uncharacterized protein</fullName>
    </submittedName>
</protein>
<dbReference type="EMBL" id="CAWYQH010000001">
    <property type="protein sequence ID" value="CAK8671055.1"/>
    <property type="molecule type" value="Genomic_DNA"/>
</dbReference>
<sequence>MNIFIHHQITFNPRSIFHSFMSVVLFVCGESTCFYDIYHRRCTPSLFISSSSRSVSQMGEEMFIFASGSAASCAGLRVQHQWSGIVYYYVIICICIIIMF</sequence>
<reference evidence="2 3" key="1">
    <citation type="submission" date="2024-02" db="EMBL/GenBank/DDBJ databases">
        <authorList>
            <person name="Daric V."/>
            <person name="Darras S."/>
        </authorList>
    </citation>
    <scope>NUCLEOTIDE SEQUENCE [LARGE SCALE GENOMIC DNA]</scope>
</reference>
<keyword evidence="1" id="KW-0472">Membrane</keyword>